<reference evidence="1 2" key="1">
    <citation type="journal article" date="2015" name="PLoS ONE">
        <title>Lysis to Kill: Evaluation of the Lytic Abilities, and Genomics of Nine Bacteriophages Infective for Gordonia spp. and Their Potential Use in Activated Sludge Foam Biocontrol.</title>
        <authorList>
            <person name="Dyson Z.A."/>
            <person name="Tucci J."/>
            <person name="Seviour R.J."/>
            <person name="Petrovski S."/>
        </authorList>
    </citation>
    <scope>NUCLEOTIDE SEQUENCE [LARGE SCALE GENOMIC DNA]</scope>
</reference>
<gene>
    <name evidence="1" type="ORF">GMA6_21</name>
</gene>
<dbReference type="Proteomes" id="UP000203886">
    <property type="component" value="Segment"/>
</dbReference>
<keyword evidence="2" id="KW-1185">Reference proteome</keyword>
<organism evidence="1 2">
    <name type="scientific">Gordonia phage GMA6</name>
    <dbReference type="NCBI Taxonomy" id="1647285"/>
    <lineage>
        <taxon>Viruses</taxon>
        <taxon>Duplodnaviria</taxon>
        <taxon>Heunggongvirae</taxon>
        <taxon>Uroviricota</taxon>
        <taxon>Caudoviricetes</taxon>
        <taxon>Bendigovirus</taxon>
        <taxon>Bendigovirus GMA6</taxon>
    </lineage>
</organism>
<dbReference type="GeneID" id="28801071"/>
<name>A0A0K0NL76_9CAUD</name>
<dbReference type="EMBL" id="KR063280">
    <property type="protein sequence ID" value="AKL88302.1"/>
    <property type="molecule type" value="Genomic_DNA"/>
</dbReference>
<dbReference type="KEGG" id="vg:28801071"/>
<evidence type="ECO:0000313" key="2">
    <source>
        <dbReference type="Proteomes" id="UP000203886"/>
    </source>
</evidence>
<sequence length="62" mass="6862">MGTFDSMSGPFRLIGEEWVEHGYRTSPTTLVPDECPICGSPNNTCTALTHAIGMEMQRQEDD</sequence>
<protein>
    <submittedName>
        <fullName evidence="1">Uncharacterized protein</fullName>
    </submittedName>
</protein>
<accession>A0A0K0NL76</accession>
<evidence type="ECO:0000313" key="1">
    <source>
        <dbReference type="EMBL" id="AKL88302.1"/>
    </source>
</evidence>
<proteinExistence type="predicted"/>
<dbReference type="RefSeq" id="YP_009273503.1">
    <property type="nucleotide sequence ID" value="NC_030906.1"/>
</dbReference>